<dbReference type="GO" id="GO:0046872">
    <property type="term" value="F:metal ion binding"/>
    <property type="evidence" value="ECO:0007669"/>
    <property type="project" value="UniProtKB-KW"/>
</dbReference>
<dbReference type="KEGG" id="kst:KSMBR1_3602"/>
<protein>
    <submittedName>
        <fullName evidence="11">Hydrazine synthase subunit B</fullName>
    </submittedName>
    <submittedName>
        <fullName evidence="8">Hydrazine synthase subunit gamma</fullName>
        <ecNumber evidence="8">1.7.2.7</ecNumber>
    </submittedName>
</protein>
<evidence type="ECO:0000256" key="1">
    <source>
        <dbReference type="ARBA" id="ARBA00022617"/>
    </source>
</evidence>
<dbReference type="EMBL" id="LT934425">
    <property type="protein sequence ID" value="SOH06075.1"/>
    <property type="molecule type" value="Genomic_DNA"/>
</dbReference>
<dbReference type="KEGG" id="kst:KSMBR1_2704"/>
<dbReference type="EMBL" id="CP049055">
    <property type="protein sequence ID" value="QII12199.1"/>
    <property type="molecule type" value="Genomic_DNA"/>
</dbReference>
<evidence type="ECO:0000256" key="5">
    <source>
        <dbReference type="ARBA" id="ARBA00023004"/>
    </source>
</evidence>
<dbReference type="GO" id="GO:0020037">
    <property type="term" value="F:heme binding"/>
    <property type="evidence" value="ECO:0007669"/>
    <property type="project" value="InterPro"/>
</dbReference>
<evidence type="ECO:0000259" key="7">
    <source>
        <dbReference type="PROSITE" id="PS51007"/>
    </source>
</evidence>
<keyword evidence="1 6" id="KW-0349">Heme</keyword>
<evidence type="ECO:0000313" key="12">
    <source>
        <dbReference type="EMBL" id="SOH06075.1"/>
    </source>
</evidence>
<evidence type="ECO:0000256" key="3">
    <source>
        <dbReference type="ARBA" id="ARBA00022729"/>
    </source>
</evidence>
<dbReference type="PANTHER" id="PTHR30600:SF10">
    <property type="entry name" value="BLL6722 PROTEIN"/>
    <property type="match status" value="1"/>
</dbReference>
<evidence type="ECO:0000256" key="6">
    <source>
        <dbReference type="PROSITE-ProRule" id="PRU00433"/>
    </source>
</evidence>
<proteinExistence type="predicted"/>
<dbReference type="EMBL" id="LT934425">
    <property type="protein sequence ID" value="SOH05191.1"/>
    <property type="molecule type" value="Genomic_DNA"/>
</dbReference>
<dbReference type="GO" id="GO:0004130">
    <property type="term" value="F:cytochrome-c peroxidase activity"/>
    <property type="evidence" value="ECO:0007669"/>
    <property type="project" value="TreeGrafter"/>
</dbReference>
<name>A0A2C9CH14_KUEST</name>
<dbReference type="AlphaFoldDB" id="A0A2C9CH14"/>
<keyword evidence="5 6" id="KW-0408">Iron</keyword>
<dbReference type="GO" id="GO:0009055">
    <property type="term" value="F:electron transfer activity"/>
    <property type="evidence" value="ECO:0007669"/>
    <property type="project" value="InterPro"/>
</dbReference>
<evidence type="ECO:0000313" key="9">
    <source>
        <dbReference type="EMBL" id="QII12199.1"/>
    </source>
</evidence>
<dbReference type="InterPro" id="IPR036909">
    <property type="entry name" value="Cyt_c-like_dom_sf"/>
</dbReference>
<evidence type="ECO:0000313" key="10">
    <source>
        <dbReference type="EMBL" id="SOH05191.1"/>
    </source>
</evidence>
<dbReference type="RefSeq" id="WP_099327067.1">
    <property type="nucleotide sequence ID" value="NZ_CP049055.1"/>
</dbReference>
<dbReference type="Gene3D" id="1.10.760.10">
    <property type="entry name" value="Cytochrome c-like domain"/>
    <property type="match status" value="2"/>
</dbReference>
<dbReference type="KEGG" id="kst:KSMBR1_2712"/>
<evidence type="ECO:0000313" key="11">
    <source>
        <dbReference type="EMBL" id="SOH05199.1"/>
    </source>
</evidence>
<evidence type="ECO:0000256" key="2">
    <source>
        <dbReference type="ARBA" id="ARBA00022723"/>
    </source>
</evidence>
<dbReference type="SUPFAM" id="SSF46626">
    <property type="entry name" value="Cytochrome c"/>
    <property type="match status" value="2"/>
</dbReference>
<dbReference type="SMR" id="A0A2C9CH14"/>
<sequence length="341" mass="37509">MKTGVVKIGLVAALGVVGLISAGGVYAGQPRVISTIQTGATWEPLGREEPLTVPEVHFRVKHSPFKSELVRYGQFQFNDAAWSLQGSYSCASCHYERGQTTGLIWDLGDEGWGSWKNTKYIRGGRYLPPFRHEGFTGHPDEIVGATSSLDRVCGRDPGFVFRSENFSPMRLEALICYIRALEFTGSPFRNADGSLTEAQKRGQKIFEDPKVGCLECHPGDPMDPRALFSDAQTHDVGTGRVGVNGFRSTPGKVFNISALEAGEDPYGVESNTPIIGLDLVKEFDTPTLRDIYASGTYFHDGGARTLMDTINNTVNDKDMHGRTSHLKQQELQDLVEYLKAL</sequence>
<reference evidence="13" key="2">
    <citation type="submission" date="2017-10" db="EMBL/GenBank/DDBJ databases">
        <authorList>
            <person name="Frank J."/>
        </authorList>
    </citation>
    <scope>NUCLEOTIDE SEQUENCE [LARGE SCALE GENOMIC DNA]</scope>
</reference>
<evidence type="ECO:0000256" key="4">
    <source>
        <dbReference type="ARBA" id="ARBA00023002"/>
    </source>
</evidence>
<reference evidence="11" key="1">
    <citation type="submission" date="2017-10" db="EMBL/GenBank/DDBJ databases">
        <authorList>
            <person name="Banno H."/>
            <person name="Chua N.-H."/>
        </authorList>
    </citation>
    <scope>NUCLEOTIDE SEQUENCE [LARGE SCALE GENOMIC DNA]</scope>
    <source>
        <strain evidence="11">Kuenenia_mbr1_ru-nijmegen</strain>
    </source>
</reference>
<reference evidence="8 14" key="3">
    <citation type="submission" date="2020-02" db="EMBL/GenBank/DDBJ databases">
        <title>Newly sequenced genome of strain CSTR1 showed variability in Candidatus Kuenenia stuttgartiensis genomes.</title>
        <authorList>
            <person name="Ding C."/>
            <person name="Adrian L."/>
        </authorList>
    </citation>
    <scope>NUCLEOTIDE SEQUENCE [LARGE SCALE GENOMIC DNA]</scope>
    <source>
        <strain evidence="8 14">CSTR1</strain>
    </source>
</reference>
<evidence type="ECO:0000313" key="14">
    <source>
        <dbReference type="Proteomes" id="UP000501926"/>
    </source>
</evidence>
<dbReference type="Proteomes" id="UP000501926">
    <property type="component" value="Chromosome"/>
</dbReference>
<keyword evidence="4 8" id="KW-0560">Oxidoreductase</keyword>
<gene>
    <name evidence="11" type="primary">hzsB_1</name>
    <name evidence="12" type="synonym">hzsB_2</name>
    <name evidence="10" type="synonym">hzsB_3</name>
    <name evidence="8" type="synonym">hzsC</name>
    <name evidence="8" type="ORF">KsCSTR_12680</name>
    <name evidence="9" type="ORF">KsCSTR_28200</name>
    <name evidence="10" type="ORF">KSMBR1_2704</name>
    <name evidence="11" type="ORF">KSMBR1_2712</name>
    <name evidence="12" type="ORF">KSMBR1_3602</name>
</gene>
<dbReference type="FunFam" id="1.10.760.10:FF:000047">
    <property type="entry name" value="Hydrazine synthase subunit gamma"/>
    <property type="match status" value="1"/>
</dbReference>
<dbReference type="EMBL" id="CP049055">
    <property type="protein sequence ID" value="QII10647.1"/>
    <property type="molecule type" value="Genomic_DNA"/>
</dbReference>
<dbReference type="InterPro" id="IPR051395">
    <property type="entry name" value="Cytochrome_c_Peroxidase/MauG"/>
</dbReference>
<feature type="domain" description="Cytochrome c" evidence="7">
    <location>
        <begin position="197"/>
        <end position="341"/>
    </location>
</feature>
<keyword evidence="2 6" id="KW-0479">Metal-binding</keyword>
<evidence type="ECO:0000313" key="8">
    <source>
        <dbReference type="EMBL" id="QII10647.1"/>
    </source>
</evidence>
<dbReference type="EMBL" id="LT934425">
    <property type="protein sequence ID" value="SOH05199.1"/>
    <property type="molecule type" value="Genomic_DNA"/>
</dbReference>
<accession>A0A2C9CH14</accession>
<keyword evidence="3" id="KW-0732">Signal</keyword>
<dbReference type="PANTHER" id="PTHR30600">
    <property type="entry name" value="CYTOCHROME C PEROXIDASE-RELATED"/>
    <property type="match status" value="1"/>
</dbReference>
<dbReference type="OrthoDB" id="9772811at2"/>
<dbReference type="Proteomes" id="UP000221734">
    <property type="component" value="Chromosome Kuenenia_stuttgartiensis_MBR1"/>
</dbReference>
<organism evidence="11 13">
    <name type="scientific">Kuenenia stuttgartiensis</name>
    <dbReference type="NCBI Taxonomy" id="174633"/>
    <lineage>
        <taxon>Bacteria</taxon>
        <taxon>Pseudomonadati</taxon>
        <taxon>Planctomycetota</taxon>
        <taxon>Candidatus Brocadiia</taxon>
        <taxon>Candidatus Brocadiales</taxon>
        <taxon>Candidatus Brocadiaceae</taxon>
        <taxon>Candidatus Kuenenia</taxon>
    </lineage>
</organism>
<dbReference type="PROSITE" id="PS51007">
    <property type="entry name" value="CYTC"/>
    <property type="match status" value="1"/>
</dbReference>
<dbReference type="EC" id="1.7.2.7" evidence="8"/>
<evidence type="ECO:0000313" key="13">
    <source>
        <dbReference type="Proteomes" id="UP000221734"/>
    </source>
</evidence>
<dbReference type="InterPro" id="IPR009056">
    <property type="entry name" value="Cyt_c-like_dom"/>
</dbReference>
<keyword evidence="13" id="KW-1185">Reference proteome</keyword>